<evidence type="ECO:0000256" key="6">
    <source>
        <dbReference type="ARBA" id="ARBA00022723"/>
    </source>
</evidence>
<comment type="pathway">
    <text evidence="3">Amino-acid degradation; L-phenylalanine degradation; acetoacetate and fumarate from L-phenylalanine: step 6/6.</text>
</comment>
<dbReference type="InterPro" id="IPR015377">
    <property type="entry name" value="Fumarylacetoacetase_N"/>
</dbReference>
<dbReference type="InterPro" id="IPR036462">
    <property type="entry name" value="Fumarylacetoacetase_N_sf"/>
</dbReference>
<evidence type="ECO:0000313" key="15">
    <source>
        <dbReference type="Proteomes" id="UP000181903"/>
    </source>
</evidence>
<keyword evidence="9" id="KW-0460">Magnesium</keyword>
<name>A0ABY0RFX4_9PSED</name>
<dbReference type="Gene3D" id="3.90.850.10">
    <property type="entry name" value="Fumarylacetoacetase-like, C-terminal domain"/>
    <property type="match status" value="1"/>
</dbReference>
<evidence type="ECO:0000256" key="8">
    <source>
        <dbReference type="ARBA" id="ARBA00022837"/>
    </source>
</evidence>
<dbReference type="InterPro" id="IPR036663">
    <property type="entry name" value="Fumarylacetoacetase_C_sf"/>
</dbReference>
<dbReference type="GO" id="GO:0016787">
    <property type="term" value="F:hydrolase activity"/>
    <property type="evidence" value="ECO:0007669"/>
    <property type="project" value="UniProtKB-KW"/>
</dbReference>
<dbReference type="Pfam" id="PF09298">
    <property type="entry name" value="FAA_hydrolase_N"/>
    <property type="match status" value="1"/>
</dbReference>
<keyword evidence="7 14" id="KW-0378">Hydrolase</keyword>
<dbReference type="Gene3D" id="2.30.30.230">
    <property type="entry name" value="Fumarylacetoacetase, N-terminal domain"/>
    <property type="match status" value="1"/>
</dbReference>
<dbReference type="GeneID" id="45486365"/>
<evidence type="ECO:0000256" key="10">
    <source>
        <dbReference type="ARBA" id="ARBA00022878"/>
    </source>
</evidence>
<dbReference type="SUPFAM" id="SSF56529">
    <property type="entry name" value="FAH"/>
    <property type="match status" value="1"/>
</dbReference>
<evidence type="ECO:0000259" key="13">
    <source>
        <dbReference type="Pfam" id="PF09298"/>
    </source>
</evidence>
<dbReference type="PANTHER" id="PTHR43069:SF2">
    <property type="entry name" value="FUMARYLACETOACETASE"/>
    <property type="match status" value="1"/>
</dbReference>
<protein>
    <recommendedName>
        <fullName evidence="5">fumarylacetoacetase</fullName>
        <ecNumber evidence="5">3.7.1.2</ecNumber>
    </recommendedName>
</protein>
<feature type="domain" description="Fumarylacetoacetase N-terminal" evidence="13">
    <location>
        <begin position="23"/>
        <end position="120"/>
    </location>
</feature>
<organism evidence="14 15">
    <name type="scientific">Pseudomonas poae</name>
    <dbReference type="NCBI Taxonomy" id="200451"/>
    <lineage>
        <taxon>Bacteria</taxon>
        <taxon>Pseudomonadati</taxon>
        <taxon>Pseudomonadota</taxon>
        <taxon>Gammaproteobacteria</taxon>
        <taxon>Pseudomonadales</taxon>
        <taxon>Pseudomonadaceae</taxon>
        <taxon>Pseudomonas</taxon>
    </lineage>
</organism>
<accession>A0ABY0RFX4</accession>
<dbReference type="Proteomes" id="UP000181903">
    <property type="component" value="Chromosome I"/>
</dbReference>
<evidence type="ECO:0000256" key="9">
    <source>
        <dbReference type="ARBA" id="ARBA00022842"/>
    </source>
</evidence>
<comment type="cofactor">
    <cofactor evidence="1">
        <name>Ca(2+)</name>
        <dbReference type="ChEBI" id="CHEBI:29108"/>
    </cofactor>
</comment>
<dbReference type="PANTHER" id="PTHR43069">
    <property type="entry name" value="FUMARYLACETOACETASE"/>
    <property type="match status" value="1"/>
</dbReference>
<evidence type="ECO:0000256" key="3">
    <source>
        <dbReference type="ARBA" id="ARBA00004782"/>
    </source>
</evidence>
<dbReference type="Pfam" id="PF01557">
    <property type="entry name" value="FAA_hydrolase"/>
    <property type="match status" value="1"/>
</dbReference>
<evidence type="ECO:0000256" key="4">
    <source>
        <dbReference type="ARBA" id="ARBA00010715"/>
    </source>
</evidence>
<dbReference type="EMBL" id="LT629706">
    <property type="protein sequence ID" value="SDO00665.1"/>
    <property type="molecule type" value="Genomic_DNA"/>
</dbReference>
<keyword evidence="6" id="KW-0479">Metal-binding</keyword>
<evidence type="ECO:0000256" key="5">
    <source>
        <dbReference type="ARBA" id="ARBA00012094"/>
    </source>
</evidence>
<dbReference type="SUPFAM" id="SSF63433">
    <property type="entry name" value="Fumarylacetoacetate hydrolase, FAH, N-terminal domain"/>
    <property type="match status" value="1"/>
</dbReference>
<evidence type="ECO:0000256" key="11">
    <source>
        <dbReference type="ARBA" id="ARBA00023232"/>
    </source>
</evidence>
<keyword evidence="8" id="KW-0106">Calcium</keyword>
<dbReference type="RefSeq" id="WP_003234185.1">
    <property type="nucleotide sequence ID" value="NZ_CP142184.1"/>
</dbReference>
<keyword evidence="10" id="KW-0828">Tyrosine catabolism</keyword>
<reference evidence="14 15" key="1">
    <citation type="submission" date="2016-10" db="EMBL/GenBank/DDBJ databases">
        <authorList>
            <person name="Varghese N."/>
            <person name="Submissions S."/>
        </authorList>
    </citation>
    <scope>NUCLEOTIDE SEQUENCE [LARGE SCALE GENOMIC DNA]</scope>
    <source>
        <strain evidence="14 15">BS2776</strain>
    </source>
</reference>
<comment type="cofactor">
    <cofactor evidence="2">
        <name>Mg(2+)</name>
        <dbReference type="ChEBI" id="CHEBI:18420"/>
    </cofactor>
</comment>
<gene>
    <name evidence="14" type="ORF">SAMN04490208_2218</name>
</gene>
<evidence type="ECO:0000313" key="14">
    <source>
        <dbReference type="EMBL" id="SDO00665.1"/>
    </source>
</evidence>
<comment type="similarity">
    <text evidence="4">Belongs to the hydratase/decarboxylase family.</text>
</comment>
<sequence length="428" mass="46447">MTQPTLTRSWVASANGHPDFPLQNLPLGVFSINGSAPRSGVAIGDCILDLHAALDAFEGQARRAVEATAGGQLNAFFELGRGPRVALRERLLALLAEGSSLQAREAQVLHRAADCQMHVPARINDYTDFYVGIEHAQNVGKLFRPDSPLMPNYKYVPIGYHGRASTIRPSGTEVRRPKGQTLPAGHSEPVFGPCARLDYELELGIWIGQGNAMGDAIAIGDAAEHIGGFCLLNDWSARDIQAWEYQPLGPFLSKSFITTISPWVVTVEALEPFRKAQPPRPEGDPQPLSYLLDTRDQAAGALDIELEVLLLTQAMREQDLPAHRLALSNSLHMYWTVAQLVAHHSVNGCQLQAGDLFGSGTLSGPQAGQFGSLLEMTEGGKQVVELPNGEVRKFLEDGDEIILRARCRRDGFASIGFGECRGTVIAAR</sequence>
<dbReference type="EC" id="3.7.1.2" evidence="5"/>
<feature type="domain" description="Fumarylacetoacetase-like C-terminal" evidence="12">
    <location>
        <begin position="134"/>
        <end position="424"/>
    </location>
</feature>
<keyword evidence="15" id="KW-1185">Reference proteome</keyword>
<dbReference type="InterPro" id="IPR011234">
    <property type="entry name" value="Fumarylacetoacetase-like_C"/>
</dbReference>
<dbReference type="InterPro" id="IPR005959">
    <property type="entry name" value="Fumarylacetoacetase"/>
</dbReference>
<evidence type="ECO:0000256" key="7">
    <source>
        <dbReference type="ARBA" id="ARBA00022801"/>
    </source>
</evidence>
<evidence type="ECO:0000259" key="12">
    <source>
        <dbReference type="Pfam" id="PF01557"/>
    </source>
</evidence>
<keyword evidence="11" id="KW-0585">Phenylalanine catabolism</keyword>
<evidence type="ECO:0000256" key="2">
    <source>
        <dbReference type="ARBA" id="ARBA00001946"/>
    </source>
</evidence>
<evidence type="ECO:0000256" key="1">
    <source>
        <dbReference type="ARBA" id="ARBA00001913"/>
    </source>
</evidence>
<proteinExistence type="inferred from homology"/>
<dbReference type="NCBIfam" id="TIGR01266">
    <property type="entry name" value="fum_ac_acetase"/>
    <property type="match status" value="1"/>
</dbReference>